<dbReference type="InterPro" id="IPR050274">
    <property type="entry name" value="Nuclear_hormone_rcpt_NR2"/>
</dbReference>
<evidence type="ECO:0000313" key="12">
    <source>
        <dbReference type="Proteomes" id="UP000242913"/>
    </source>
</evidence>
<evidence type="ECO:0000259" key="10">
    <source>
        <dbReference type="PROSITE" id="PS51030"/>
    </source>
</evidence>
<keyword evidence="6" id="KW-0238">DNA-binding</keyword>
<dbReference type="EMBL" id="KZ270013">
    <property type="protein sequence ID" value="OZC08200.1"/>
    <property type="molecule type" value="Genomic_DNA"/>
</dbReference>
<dbReference type="GO" id="GO:0008270">
    <property type="term" value="F:zinc ion binding"/>
    <property type="evidence" value="ECO:0007669"/>
    <property type="project" value="UniProtKB-KW"/>
</dbReference>
<keyword evidence="9" id="KW-0539">Nucleus</keyword>
<dbReference type="PANTHER" id="PTHR24083">
    <property type="entry name" value="NUCLEAR HORMONE RECEPTOR"/>
    <property type="match status" value="1"/>
</dbReference>
<evidence type="ECO:0000256" key="8">
    <source>
        <dbReference type="ARBA" id="ARBA00023170"/>
    </source>
</evidence>
<name>A0A238BU41_9BILA</name>
<evidence type="ECO:0000256" key="2">
    <source>
        <dbReference type="ARBA" id="ARBA00022723"/>
    </source>
</evidence>
<evidence type="ECO:0000256" key="7">
    <source>
        <dbReference type="ARBA" id="ARBA00023163"/>
    </source>
</evidence>
<dbReference type="InterPro" id="IPR013088">
    <property type="entry name" value="Znf_NHR/GATA"/>
</dbReference>
<feature type="domain" description="Nuclear receptor" evidence="10">
    <location>
        <begin position="1"/>
        <end position="68"/>
    </location>
</feature>
<evidence type="ECO:0000256" key="9">
    <source>
        <dbReference type="ARBA" id="ARBA00023242"/>
    </source>
</evidence>
<keyword evidence="12" id="KW-1185">Reference proteome</keyword>
<dbReference type="InterPro" id="IPR001628">
    <property type="entry name" value="Znf_hrmn_rcpt"/>
</dbReference>
<evidence type="ECO:0000256" key="3">
    <source>
        <dbReference type="ARBA" id="ARBA00022771"/>
    </source>
</evidence>
<keyword evidence="8" id="KW-0675">Receptor</keyword>
<keyword evidence="4" id="KW-0862">Zinc</keyword>
<comment type="similarity">
    <text evidence="1">Belongs to the nuclear hormone receptor family.</text>
</comment>
<organism evidence="11 12">
    <name type="scientific">Onchocerca flexuosa</name>
    <dbReference type="NCBI Taxonomy" id="387005"/>
    <lineage>
        <taxon>Eukaryota</taxon>
        <taxon>Metazoa</taxon>
        <taxon>Ecdysozoa</taxon>
        <taxon>Nematoda</taxon>
        <taxon>Chromadorea</taxon>
        <taxon>Rhabditida</taxon>
        <taxon>Spirurina</taxon>
        <taxon>Spiruromorpha</taxon>
        <taxon>Filarioidea</taxon>
        <taxon>Onchocercidae</taxon>
        <taxon>Onchocerca</taxon>
    </lineage>
</organism>
<gene>
    <name evidence="11" type="ORF">X798_04816</name>
</gene>
<evidence type="ECO:0000256" key="5">
    <source>
        <dbReference type="ARBA" id="ARBA00023015"/>
    </source>
</evidence>
<protein>
    <submittedName>
        <fullName evidence="11">Zinc finger, C4 type</fullName>
    </submittedName>
</protein>
<reference evidence="11 12" key="1">
    <citation type="submission" date="2015-12" db="EMBL/GenBank/DDBJ databases">
        <title>Draft genome of the nematode, Onchocerca flexuosa.</title>
        <authorList>
            <person name="Mitreva M."/>
        </authorList>
    </citation>
    <scope>NUCLEOTIDE SEQUENCE [LARGE SCALE GENOMIC DNA]</scope>
    <source>
        <strain evidence="11">Red Deer</strain>
    </source>
</reference>
<sequence>MSPFVVVEPVIAINSILSKYLRSVRPSMKYECKDRKECIVDVARRNHCQACRFRKCLAKSMNPCDTTVYTTHYRLFLAVENKRKIRSHS</sequence>
<dbReference type="OrthoDB" id="5771769at2759"/>
<dbReference type="SMART" id="SM00399">
    <property type="entry name" value="ZnF_C4"/>
    <property type="match status" value="1"/>
</dbReference>
<dbReference type="GO" id="GO:0043565">
    <property type="term" value="F:sequence-specific DNA binding"/>
    <property type="evidence" value="ECO:0007669"/>
    <property type="project" value="InterPro"/>
</dbReference>
<dbReference type="PROSITE" id="PS51030">
    <property type="entry name" value="NUCLEAR_REC_DBD_2"/>
    <property type="match status" value="1"/>
</dbReference>
<keyword evidence="7" id="KW-0804">Transcription</keyword>
<evidence type="ECO:0000313" key="11">
    <source>
        <dbReference type="EMBL" id="OZC08200.1"/>
    </source>
</evidence>
<dbReference type="SUPFAM" id="SSF57716">
    <property type="entry name" value="Glucocorticoid receptor-like (DNA-binding domain)"/>
    <property type="match status" value="1"/>
</dbReference>
<keyword evidence="3" id="KW-0863">Zinc-finger</keyword>
<evidence type="ECO:0000256" key="4">
    <source>
        <dbReference type="ARBA" id="ARBA00022833"/>
    </source>
</evidence>
<dbReference type="AlphaFoldDB" id="A0A238BU41"/>
<keyword evidence="2" id="KW-0479">Metal-binding</keyword>
<dbReference type="Gene3D" id="3.30.50.10">
    <property type="entry name" value="Erythroid Transcription Factor GATA-1, subunit A"/>
    <property type="match status" value="1"/>
</dbReference>
<evidence type="ECO:0000256" key="1">
    <source>
        <dbReference type="ARBA" id="ARBA00005993"/>
    </source>
</evidence>
<dbReference type="Proteomes" id="UP000242913">
    <property type="component" value="Unassembled WGS sequence"/>
</dbReference>
<keyword evidence="5" id="KW-0805">Transcription regulation</keyword>
<dbReference type="Pfam" id="PF00105">
    <property type="entry name" value="zf-C4"/>
    <property type="match status" value="1"/>
</dbReference>
<evidence type="ECO:0000256" key="6">
    <source>
        <dbReference type="ARBA" id="ARBA00023125"/>
    </source>
</evidence>
<proteinExistence type="inferred from homology"/>
<dbReference type="GO" id="GO:0003700">
    <property type="term" value="F:DNA-binding transcription factor activity"/>
    <property type="evidence" value="ECO:0007669"/>
    <property type="project" value="InterPro"/>
</dbReference>
<accession>A0A238BU41</accession>